<reference evidence="1" key="1">
    <citation type="journal article" date="2015" name="Nature">
        <title>Complex archaea that bridge the gap between prokaryotes and eukaryotes.</title>
        <authorList>
            <person name="Spang A."/>
            <person name="Saw J.H."/>
            <person name="Jorgensen S.L."/>
            <person name="Zaremba-Niedzwiedzka K."/>
            <person name="Martijn J."/>
            <person name="Lind A.E."/>
            <person name="van Eijk R."/>
            <person name="Schleper C."/>
            <person name="Guy L."/>
            <person name="Ettema T.J."/>
        </authorList>
    </citation>
    <scope>NUCLEOTIDE SEQUENCE</scope>
</reference>
<organism evidence="1">
    <name type="scientific">marine sediment metagenome</name>
    <dbReference type="NCBI Taxonomy" id="412755"/>
    <lineage>
        <taxon>unclassified sequences</taxon>
        <taxon>metagenomes</taxon>
        <taxon>ecological metagenomes</taxon>
    </lineage>
</organism>
<evidence type="ECO:0000313" key="1">
    <source>
        <dbReference type="EMBL" id="KKL83540.1"/>
    </source>
</evidence>
<proteinExistence type="predicted"/>
<dbReference type="AlphaFoldDB" id="A0A0F9HPC4"/>
<feature type="non-terminal residue" evidence="1">
    <location>
        <position position="1"/>
    </location>
</feature>
<dbReference type="InterPro" id="IPR046871">
    <property type="entry name" value="Pro_CA_2"/>
</dbReference>
<accession>A0A0F9HPC4</accession>
<name>A0A0F9HPC4_9ZZZZ</name>
<dbReference type="EMBL" id="LAZR01021955">
    <property type="protein sequence ID" value="KKL83540.1"/>
    <property type="molecule type" value="Genomic_DNA"/>
</dbReference>
<dbReference type="Pfam" id="PF20393">
    <property type="entry name" value="Pro_CA_2"/>
    <property type="match status" value="1"/>
</dbReference>
<comment type="caution">
    <text evidence="1">The sequence shown here is derived from an EMBL/GenBank/DDBJ whole genome shotgun (WGS) entry which is preliminary data.</text>
</comment>
<gene>
    <name evidence="1" type="ORF">LCGC14_1973680</name>
</gene>
<sequence length="125" mass="13969">SGKFGTAINCIDGRTQAPVSDWIKENHSVDYVDVITEPGCDKVLLGVDYVKIEHIKSKLLISIKAHNSSLIVIAGHYDCAGNPVSKEEHLTQIKKSINIIKSWNFPVEVLGVWVNDQWKIEQVDE</sequence>
<protein>
    <recommendedName>
        <fullName evidence="2">Peptidase M28 domain-containing protein</fullName>
    </recommendedName>
</protein>
<evidence type="ECO:0008006" key="2">
    <source>
        <dbReference type="Google" id="ProtNLM"/>
    </source>
</evidence>